<keyword evidence="1" id="KW-0732">Signal</keyword>
<dbReference type="Pfam" id="PF07143">
    <property type="entry name" value="CrtC"/>
    <property type="match status" value="1"/>
</dbReference>
<protein>
    <submittedName>
        <fullName evidence="3">Iron ABC transporter permease</fullName>
    </submittedName>
</protein>
<feature type="domain" description="AttH" evidence="2">
    <location>
        <begin position="61"/>
        <end position="227"/>
    </location>
</feature>
<comment type="caution">
    <text evidence="3">The sequence shown here is derived from an EMBL/GenBank/DDBJ whole genome shotgun (WGS) entry which is preliminary data.</text>
</comment>
<evidence type="ECO:0000313" key="4">
    <source>
        <dbReference type="Proteomes" id="UP000436522"/>
    </source>
</evidence>
<dbReference type="Proteomes" id="UP000436522">
    <property type="component" value="Unassembled WGS sequence"/>
</dbReference>
<organism evidence="3 4">
    <name type="scientific">Roseobacter cerasinus</name>
    <dbReference type="NCBI Taxonomy" id="2602289"/>
    <lineage>
        <taxon>Bacteria</taxon>
        <taxon>Pseudomonadati</taxon>
        <taxon>Pseudomonadota</taxon>
        <taxon>Alphaproteobacteria</taxon>
        <taxon>Rhodobacterales</taxon>
        <taxon>Roseobacteraceae</taxon>
        <taxon>Roseobacter</taxon>
    </lineage>
</organism>
<dbReference type="AlphaFoldDB" id="A0A640VWL7"/>
<dbReference type="InterPro" id="IPR023374">
    <property type="entry name" value="AttH-like_dom_sf"/>
</dbReference>
<gene>
    <name evidence="3" type="ORF">So717_41720</name>
</gene>
<accession>A0A640VWL7</accession>
<dbReference type="Pfam" id="PF17186">
    <property type="entry name" value="Lipocalin_9"/>
    <property type="match status" value="1"/>
</dbReference>
<evidence type="ECO:0000256" key="1">
    <source>
        <dbReference type="SAM" id="SignalP"/>
    </source>
</evidence>
<dbReference type="PANTHER" id="PTHR38591:SF1">
    <property type="entry name" value="BLL1000 PROTEIN"/>
    <property type="match status" value="1"/>
</dbReference>
<dbReference type="PANTHER" id="PTHR38591">
    <property type="entry name" value="HYDROLASE"/>
    <property type="match status" value="1"/>
</dbReference>
<reference evidence="3 4" key="1">
    <citation type="submission" date="2019-12" db="EMBL/GenBank/DDBJ databases">
        <title>Roseobacter cerasinus sp. nov., isolated from seawater around aquaculture.</title>
        <authorList>
            <person name="Muramatsu S."/>
            <person name="Takabe Y."/>
            <person name="Mori K."/>
            <person name="Takaichi S."/>
            <person name="Hanada S."/>
        </authorList>
    </citation>
    <scope>NUCLEOTIDE SEQUENCE [LARGE SCALE GENOMIC DNA]</scope>
    <source>
        <strain evidence="3 4">AI77</strain>
    </source>
</reference>
<keyword evidence="4" id="KW-1185">Reference proteome</keyword>
<dbReference type="OrthoDB" id="9770826at2"/>
<evidence type="ECO:0000259" key="2">
    <source>
        <dbReference type="Pfam" id="PF07143"/>
    </source>
</evidence>
<evidence type="ECO:0000313" key="3">
    <source>
        <dbReference type="EMBL" id="GFE52419.1"/>
    </source>
</evidence>
<feature type="signal peptide" evidence="1">
    <location>
        <begin position="1"/>
        <end position="29"/>
    </location>
</feature>
<dbReference type="InterPro" id="IPR010791">
    <property type="entry name" value="AttH_dom"/>
</dbReference>
<sequence>MRRICATWLILTVCALVVAVKQVSSQSFAGLGSDADGFAMPERGYVFDFPADHGAHPAFRIEWWYLTATLTGADGRDYGLQWTLFRSALAPEESSGWDSPQLWLGHAAVTTPEAHYVAERRARGGIGQAGVIADPFEAWIDDWQMAGAHLQQMRLTARGADFAYDMQLQAQGPLVFHGQDGYSQKSASGRASYYYSQPFFEISGTLTLPEGEVAVTGQAWLDREWASQPLGASQVSWDWFSMTFDEGTRLMGFTLRDSAGPDFTAATWITPDGQTTPFPDGAFTAEPLVQSDVAGRQIPTSWRVLLPQKGVDVTVEALNPQAWMDTSIPYWEGPVRLSGTHRGRGYLEMTGY</sequence>
<dbReference type="SUPFAM" id="SSF159245">
    <property type="entry name" value="AttH-like"/>
    <property type="match status" value="1"/>
</dbReference>
<feature type="chain" id="PRO_5024881905" evidence="1">
    <location>
        <begin position="30"/>
        <end position="352"/>
    </location>
</feature>
<name>A0A640VWL7_9RHOB</name>
<dbReference type="Gene3D" id="2.40.370.10">
    <property type="entry name" value="AttH-like domain"/>
    <property type="match status" value="2"/>
</dbReference>
<dbReference type="EMBL" id="BLIV01000012">
    <property type="protein sequence ID" value="GFE52419.1"/>
    <property type="molecule type" value="Genomic_DNA"/>
</dbReference>
<proteinExistence type="predicted"/>